<dbReference type="RefSeq" id="WP_419191521.1">
    <property type="nucleotide sequence ID" value="NZ_CP036287.1"/>
</dbReference>
<dbReference type="EMBL" id="CP036287">
    <property type="protein sequence ID" value="QDU67767.1"/>
    <property type="molecule type" value="Genomic_DNA"/>
</dbReference>
<feature type="transmembrane region" description="Helical" evidence="2">
    <location>
        <begin position="113"/>
        <end position="135"/>
    </location>
</feature>
<dbReference type="PANTHER" id="PTHR43317:SF1">
    <property type="entry name" value="THERMOSPERMINE SYNTHASE ACAULIS5"/>
    <property type="match status" value="1"/>
</dbReference>
<evidence type="ECO:0000313" key="4">
    <source>
        <dbReference type="Proteomes" id="UP000316921"/>
    </source>
</evidence>
<dbReference type="GO" id="GO:0006596">
    <property type="term" value="P:polyamine biosynthetic process"/>
    <property type="evidence" value="ECO:0007669"/>
    <property type="project" value="UniProtKB-KW"/>
</dbReference>
<protein>
    <submittedName>
        <fullName evidence="3">Spermidine synthase</fullName>
    </submittedName>
</protein>
<sequence>MDLARDSSATPIRLVSFASGFTVLALEIVGARMVAPAFGGSIYVWAALLTTTLLSLGVGYAVGGFLSDRFDPRRALEQVVGIAALILLALPFYKSSVASAAASLGVRAGALVTTGLLLGPPLVTLGCVLPLCLGARVRAVDRLGREFGTLSLWSTAGSVLGTLSTGFYLLQWLSLSEILRALAGAMVVCLALVLWSNRRRPGRPRRASALAGYAALVAFVPFEPQVASDGAVTIPSLYGEVRVEDDRRSGHRTLFLDGLPNSRVGLDGRSSESDVVYGLELVTAMRPKLRRVLFIGLGAGRGVEVLWNSHGIVSDVVEIDPSVVRVAREYFQFESQGAVVVGDGRRFCRSTSQCYDAVVLDAFSGDSHPYHLLSAEALEDYRSCLAPDGVLACNLLTYASGERARLRASVAATFRSAFANLSTFNANPRRDSSGVCNLLFFASDGPLDIAPETFSDDSGLASYYRSIVDALAASPTDLPPGVVLTDDHNPADLLGAEAFLDIRRESKPFRVARRRWSIEAVAR</sequence>
<dbReference type="PANTHER" id="PTHR43317">
    <property type="entry name" value="THERMOSPERMINE SYNTHASE ACAULIS5"/>
    <property type="match status" value="1"/>
</dbReference>
<dbReference type="InterPro" id="IPR029063">
    <property type="entry name" value="SAM-dependent_MTases_sf"/>
</dbReference>
<feature type="transmembrane region" description="Helical" evidence="2">
    <location>
        <begin position="75"/>
        <end position="93"/>
    </location>
</feature>
<dbReference type="Gene3D" id="3.40.50.150">
    <property type="entry name" value="Vaccinia Virus protein VP39"/>
    <property type="match status" value="1"/>
</dbReference>
<dbReference type="AlphaFoldDB" id="A0A518BLC4"/>
<keyword evidence="1" id="KW-0620">Polyamine biosynthesis</keyword>
<gene>
    <name evidence="3" type="ORF">Pla133_28560</name>
</gene>
<keyword evidence="2" id="KW-1133">Transmembrane helix</keyword>
<proteinExistence type="predicted"/>
<organism evidence="3 4">
    <name type="scientific">Engelhardtia mirabilis</name>
    <dbReference type="NCBI Taxonomy" id="2528011"/>
    <lineage>
        <taxon>Bacteria</taxon>
        <taxon>Pseudomonadati</taxon>
        <taxon>Planctomycetota</taxon>
        <taxon>Planctomycetia</taxon>
        <taxon>Planctomycetia incertae sedis</taxon>
        <taxon>Engelhardtia</taxon>
    </lineage>
</organism>
<name>A0A518BLC4_9BACT</name>
<dbReference type="SUPFAM" id="SSF53335">
    <property type="entry name" value="S-adenosyl-L-methionine-dependent methyltransferases"/>
    <property type="match status" value="1"/>
</dbReference>
<dbReference type="Pfam" id="PF01564">
    <property type="entry name" value="Spermine_synth"/>
    <property type="match status" value="1"/>
</dbReference>
<dbReference type="NCBIfam" id="NF037959">
    <property type="entry name" value="MFS_SpdSyn"/>
    <property type="match status" value="1"/>
</dbReference>
<dbReference type="GO" id="GO:0010487">
    <property type="term" value="F:thermospermine synthase activity"/>
    <property type="evidence" value="ECO:0007669"/>
    <property type="project" value="TreeGrafter"/>
</dbReference>
<evidence type="ECO:0000313" key="3">
    <source>
        <dbReference type="EMBL" id="QDU67767.1"/>
    </source>
</evidence>
<dbReference type="Proteomes" id="UP000316921">
    <property type="component" value="Chromosome"/>
</dbReference>
<dbReference type="Gene3D" id="1.20.1250.20">
    <property type="entry name" value="MFS general substrate transporter like domains"/>
    <property type="match status" value="1"/>
</dbReference>
<reference evidence="3 4" key="1">
    <citation type="submission" date="2019-02" db="EMBL/GenBank/DDBJ databases">
        <title>Deep-cultivation of Planctomycetes and their phenomic and genomic characterization uncovers novel biology.</title>
        <authorList>
            <person name="Wiegand S."/>
            <person name="Jogler M."/>
            <person name="Boedeker C."/>
            <person name="Pinto D."/>
            <person name="Vollmers J."/>
            <person name="Rivas-Marin E."/>
            <person name="Kohn T."/>
            <person name="Peeters S.H."/>
            <person name="Heuer A."/>
            <person name="Rast P."/>
            <person name="Oberbeckmann S."/>
            <person name="Bunk B."/>
            <person name="Jeske O."/>
            <person name="Meyerdierks A."/>
            <person name="Storesund J.E."/>
            <person name="Kallscheuer N."/>
            <person name="Luecker S."/>
            <person name="Lage O.M."/>
            <person name="Pohl T."/>
            <person name="Merkel B.J."/>
            <person name="Hornburger P."/>
            <person name="Mueller R.-W."/>
            <person name="Bruemmer F."/>
            <person name="Labrenz M."/>
            <person name="Spormann A.M."/>
            <person name="Op den Camp H."/>
            <person name="Overmann J."/>
            <person name="Amann R."/>
            <person name="Jetten M.S.M."/>
            <person name="Mascher T."/>
            <person name="Medema M.H."/>
            <person name="Devos D.P."/>
            <person name="Kaster A.-K."/>
            <person name="Ovreas L."/>
            <person name="Rohde M."/>
            <person name="Galperin M.Y."/>
            <person name="Jogler C."/>
        </authorList>
    </citation>
    <scope>NUCLEOTIDE SEQUENCE [LARGE SCALE GENOMIC DNA]</scope>
    <source>
        <strain evidence="3 4">Pla133</strain>
    </source>
</reference>
<dbReference type="InterPro" id="IPR036259">
    <property type="entry name" value="MFS_trans_sf"/>
</dbReference>
<keyword evidence="2" id="KW-0812">Transmembrane</keyword>
<dbReference type="KEGG" id="pbap:Pla133_28560"/>
<evidence type="ECO:0000256" key="1">
    <source>
        <dbReference type="ARBA" id="ARBA00023115"/>
    </source>
</evidence>
<feature type="transmembrane region" description="Helical" evidence="2">
    <location>
        <begin position="42"/>
        <end position="63"/>
    </location>
</feature>
<feature type="transmembrane region" description="Helical" evidence="2">
    <location>
        <begin position="147"/>
        <end position="172"/>
    </location>
</feature>
<dbReference type="SUPFAM" id="SSF103473">
    <property type="entry name" value="MFS general substrate transporter"/>
    <property type="match status" value="1"/>
</dbReference>
<feature type="transmembrane region" description="Helical" evidence="2">
    <location>
        <begin position="178"/>
        <end position="196"/>
    </location>
</feature>
<feature type="transmembrane region" description="Helical" evidence="2">
    <location>
        <begin position="12"/>
        <end position="30"/>
    </location>
</feature>
<keyword evidence="2" id="KW-0472">Membrane</keyword>
<accession>A0A518BLC4</accession>
<evidence type="ECO:0000256" key="2">
    <source>
        <dbReference type="SAM" id="Phobius"/>
    </source>
</evidence>
<keyword evidence="4" id="KW-1185">Reference proteome</keyword>